<dbReference type="PANTHER" id="PTHR14633">
    <property type="entry name" value="LITTLE ELONGATION COMPLEX SUBUNIT 2"/>
    <property type="match status" value="1"/>
</dbReference>
<dbReference type="GO" id="GO:0045945">
    <property type="term" value="P:positive regulation of transcription by RNA polymerase III"/>
    <property type="evidence" value="ECO:0007669"/>
    <property type="project" value="TreeGrafter"/>
</dbReference>
<keyword evidence="3" id="KW-0675">Receptor</keyword>
<dbReference type="AlphaFoldDB" id="A0A2S2NRB6"/>
<name>A0A2S2NRB6_SCHGA</name>
<proteinExistence type="predicted"/>
<reference evidence="3" key="1">
    <citation type="submission" date="2018-04" db="EMBL/GenBank/DDBJ databases">
        <title>Transcriptome of Schizaphis graminum biotype I.</title>
        <authorList>
            <person name="Scully E.D."/>
            <person name="Geib S.M."/>
            <person name="Palmer N.A."/>
            <person name="Koch K."/>
            <person name="Bradshaw J."/>
            <person name="Heng-Moss T."/>
            <person name="Sarath G."/>
        </authorList>
    </citation>
    <scope>NUCLEOTIDE SEQUENCE</scope>
</reference>
<accession>A0A2S2NRB6</accession>
<sequence length="601" mass="70877">MSIPTDLQNQQKYQTPNSDQQNMQKNVPLTFDPEIITPLYDVNDLYQNALFCQNYTDFCFKTKNQKSKKKDKFQITTQFLFGHHKPPYCSVLNHILMNKLIVHLKNPNCPTAKTLEMHKGIIEQEREIFKEWLSNLWEENLKNRRLNSIPFIESYIESACNFSNNYIKSQYSGTYSSKMKIDYYIRDDNEGSKVEMIYCKRLQSAKINSINLPPLEIDIKNLETKVSFTDGMFVPPQKIPFKEDEHCPILSKTHSIDVNICLSSMKNIMNLEKPNSLWIIPVNIDIDIDECKTVYVGGALCTGHFSQQEKSWYYLRKELKKKFIKTLPNDTVQNQYNNYNYDKWMLKVTDTNGTEKSLNVLVRNKPHGIQHQFKPQNSPTVLMPKIEYQPEFGFEKVSEEQLVENWLDTRFRCPKTKLALVSVQHNMDLMQVKWTIDETESLSSNGKDQKYLQRLYLTLDKLTQLGKGEYVLLHNPKKPFHVDLYQSSMYGGFNLLNMYYVLQQTDVSDSLVWNPIDSQVLCPIHKYFNIAPCMFRPNPEELNIQIITQQVNKYNRDKKAKEDYENARLQRKRKIKMEKNKIKRKLRRESDILYKVKSNIN</sequence>
<dbReference type="EMBL" id="GGMR01006677">
    <property type="protein sequence ID" value="MBY19296.1"/>
    <property type="molecule type" value="Transcribed_RNA"/>
</dbReference>
<dbReference type="GO" id="GO:0042795">
    <property type="term" value="P:snRNA transcription by RNA polymerase II"/>
    <property type="evidence" value="ECO:0007669"/>
    <property type="project" value="TreeGrafter"/>
</dbReference>
<dbReference type="GO" id="GO:0042796">
    <property type="term" value="P:snRNA transcription by RNA polymerase III"/>
    <property type="evidence" value="ECO:0007669"/>
    <property type="project" value="TreeGrafter"/>
</dbReference>
<gene>
    <name evidence="3" type="primary">NARG2</name>
    <name evidence="3" type="ORF">g.142148</name>
</gene>
<feature type="region of interest" description="Disordered" evidence="1">
    <location>
        <begin position="1"/>
        <end position="24"/>
    </location>
</feature>
<dbReference type="Pfam" id="PF10505">
    <property type="entry name" value="NARG2_C"/>
    <property type="match status" value="1"/>
</dbReference>
<organism evidence="3">
    <name type="scientific">Schizaphis graminum</name>
    <name type="common">Green bug aphid</name>
    <dbReference type="NCBI Taxonomy" id="13262"/>
    <lineage>
        <taxon>Eukaryota</taxon>
        <taxon>Metazoa</taxon>
        <taxon>Ecdysozoa</taxon>
        <taxon>Arthropoda</taxon>
        <taxon>Hexapoda</taxon>
        <taxon>Insecta</taxon>
        <taxon>Pterygota</taxon>
        <taxon>Neoptera</taxon>
        <taxon>Paraneoptera</taxon>
        <taxon>Hemiptera</taxon>
        <taxon>Sternorrhyncha</taxon>
        <taxon>Aphidomorpha</taxon>
        <taxon>Aphidoidea</taxon>
        <taxon>Aphididae</taxon>
        <taxon>Aphidini</taxon>
        <taxon>Schizaphis</taxon>
    </lineage>
</organism>
<evidence type="ECO:0000256" key="1">
    <source>
        <dbReference type="SAM" id="MobiDB-lite"/>
    </source>
</evidence>
<protein>
    <submittedName>
        <fullName evidence="3">NMDA receptor-regulated protein 2</fullName>
    </submittedName>
</protein>
<evidence type="ECO:0000259" key="2">
    <source>
        <dbReference type="Pfam" id="PF10505"/>
    </source>
</evidence>
<dbReference type="GO" id="GO:0008023">
    <property type="term" value="C:transcription elongation factor complex"/>
    <property type="evidence" value="ECO:0007669"/>
    <property type="project" value="InterPro"/>
</dbReference>
<feature type="domain" description="Little elongation complex subunit 2 C-terminal" evidence="2">
    <location>
        <begin position="330"/>
        <end position="537"/>
    </location>
</feature>
<evidence type="ECO:0000313" key="3">
    <source>
        <dbReference type="EMBL" id="MBY19296.1"/>
    </source>
</evidence>
<dbReference type="InterPro" id="IPR019535">
    <property type="entry name" value="ICE2_C"/>
</dbReference>
<dbReference type="PANTHER" id="PTHR14633:SF3">
    <property type="entry name" value="LITTLE ELONGATION COMPLEX SUBUNIT 2"/>
    <property type="match status" value="1"/>
</dbReference>